<organism evidence="3 4">
    <name type="scientific">Cuscuta epithymum</name>
    <dbReference type="NCBI Taxonomy" id="186058"/>
    <lineage>
        <taxon>Eukaryota</taxon>
        <taxon>Viridiplantae</taxon>
        <taxon>Streptophyta</taxon>
        <taxon>Embryophyta</taxon>
        <taxon>Tracheophyta</taxon>
        <taxon>Spermatophyta</taxon>
        <taxon>Magnoliopsida</taxon>
        <taxon>eudicotyledons</taxon>
        <taxon>Gunneridae</taxon>
        <taxon>Pentapetalae</taxon>
        <taxon>asterids</taxon>
        <taxon>lamiids</taxon>
        <taxon>Solanales</taxon>
        <taxon>Convolvulaceae</taxon>
        <taxon>Cuscuteae</taxon>
        <taxon>Cuscuta</taxon>
        <taxon>Cuscuta subgen. Cuscuta</taxon>
    </lineage>
</organism>
<feature type="chain" id="PRO_5043706877" evidence="2">
    <location>
        <begin position="28"/>
        <end position="100"/>
    </location>
</feature>
<dbReference type="AlphaFoldDB" id="A0AAV0GLT0"/>
<comment type="caution">
    <text evidence="3">The sequence shown here is derived from an EMBL/GenBank/DDBJ whole genome shotgun (WGS) entry which is preliminary data.</text>
</comment>
<evidence type="ECO:0000256" key="2">
    <source>
        <dbReference type="SAM" id="SignalP"/>
    </source>
</evidence>
<evidence type="ECO:0000256" key="1">
    <source>
        <dbReference type="SAM" id="MobiDB-lite"/>
    </source>
</evidence>
<feature type="signal peptide" evidence="2">
    <location>
        <begin position="1"/>
        <end position="27"/>
    </location>
</feature>
<name>A0AAV0GLT0_9ASTE</name>
<sequence>MGGVSKPMLGLLILVFLLSSAVPPTDAFRPAPLSRLGGAADHKIPPGSSFRHPTSGGGASAHVETFQPTTPGHSPGIGHSRVLPTKSNNDNIKAVGLPKP</sequence>
<proteinExistence type="predicted"/>
<reference evidence="3" key="1">
    <citation type="submission" date="2022-07" db="EMBL/GenBank/DDBJ databases">
        <authorList>
            <person name="Macas J."/>
            <person name="Novak P."/>
            <person name="Neumann P."/>
        </authorList>
    </citation>
    <scope>NUCLEOTIDE SEQUENCE</scope>
</reference>
<feature type="region of interest" description="Disordered" evidence="1">
    <location>
        <begin position="33"/>
        <end position="100"/>
    </location>
</feature>
<keyword evidence="2" id="KW-0732">Signal</keyword>
<evidence type="ECO:0000313" key="4">
    <source>
        <dbReference type="Proteomes" id="UP001152523"/>
    </source>
</evidence>
<dbReference type="EMBL" id="CAMAPF010001239">
    <property type="protein sequence ID" value="CAH9148788.1"/>
    <property type="molecule type" value="Genomic_DNA"/>
</dbReference>
<keyword evidence="4" id="KW-1185">Reference proteome</keyword>
<evidence type="ECO:0000313" key="3">
    <source>
        <dbReference type="EMBL" id="CAH9148788.1"/>
    </source>
</evidence>
<protein>
    <submittedName>
        <fullName evidence="3">Uncharacterized protein</fullName>
    </submittedName>
</protein>
<gene>
    <name evidence="3" type="ORF">CEPIT_LOCUS44776</name>
</gene>
<dbReference type="Proteomes" id="UP001152523">
    <property type="component" value="Unassembled WGS sequence"/>
</dbReference>
<accession>A0AAV0GLT0</accession>